<proteinExistence type="inferred from homology"/>
<dbReference type="KEGG" id="ccha:ELD05_04655"/>
<comment type="similarity">
    <text evidence="1 6">Belongs to the universal ribosomal protein uL4 family.</text>
</comment>
<dbReference type="Proteomes" id="UP000282930">
    <property type="component" value="Chromosome"/>
</dbReference>
<evidence type="ECO:0000256" key="7">
    <source>
        <dbReference type="SAM" id="MobiDB-lite"/>
    </source>
</evidence>
<name>A0A3T0D4M3_9FIRM</name>
<dbReference type="PANTHER" id="PTHR10746">
    <property type="entry name" value="50S RIBOSOMAL PROTEIN L4"/>
    <property type="match status" value="1"/>
</dbReference>
<dbReference type="SUPFAM" id="SSF52166">
    <property type="entry name" value="Ribosomal protein L4"/>
    <property type="match status" value="1"/>
</dbReference>
<protein>
    <recommendedName>
        <fullName evidence="5 6">Large ribosomal subunit protein uL4</fullName>
    </recommendedName>
</protein>
<keyword evidence="9" id="KW-1185">Reference proteome</keyword>
<keyword evidence="4 6" id="KW-0687">Ribonucleoprotein</keyword>
<dbReference type="GO" id="GO:0003735">
    <property type="term" value="F:structural constituent of ribosome"/>
    <property type="evidence" value="ECO:0007669"/>
    <property type="project" value="InterPro"/>
</dbReference>
<dbReference type="GO" id="GO:0005840">
    <property type="term" value="C:ribosome"/>
    <property type="evidence" value="ECO:0007669"/>
    <property type="project" value="UniProtKB-KW"/>
</dbReference>
<comment type="subunit">
    <text evidence="2 6">Part of the 50S ribosomal subunit.</text>
</comment>
<dbReference type="AlphaFoldDB" id="A0A3T0D4M3"/>
<dbReference type="Gene3D" id="3.40.1370.10">
    <property type="match status" value="1"/>
</dbReference>
<dbReference type="InterPro" id="IPR023574">
    <property type="entry name" value="Ribosomal_uL4_dom_sf"/>
</dbReference>
<dbReference type="Pfam" id="PF00573">
    <property type="entry name" value="Ribosomal_L4"/>
    <property type="match status" value="1"/>
</dbReference>
<evidence type="ECO:0000313" key="8">
    <source>
        <dbReference type="EMBL" id="AZT89999.1"/>
    </source>
</evidence>
<dbReference type="InterPro" id="IPR002136">
    <property type="entry name" value="Ribosomal_uL4"/>
</dbReference>
<organism evidence="8 9">
    <name type="scientific">Caldicellulosiruptor changbaiensis</name>
    <dbReference type="NCBI Taxonomy" id="1222016"/>
    <lineage>
        <taxon>Bacteria</taxon>
        <taxon>Bacillati</taxon>
        <taxon>Bacillota</taxon>
        <taxon>Bacillota incertae sedis</taxon>
        <taxon>Caldicellulosiruptorales</taxon>
        <taxon>Caldicellulosiruptoraceae</taxon>
        <taxon>Caldicellulosiruptor</taxon>
    </lineage>
</organism>
<accession>A0A3T0D4M3</accession>
<comment type="function">
    <text evidence="6">One of the primary rRNA binding proteins, this protein initially binds near the 5'-end of the 23S rRNA. It is important during the early stages of 50S assembly. It makes multiple contacts with different domains of the 23S rRNA in the assembled 50S subunit and ribosome.</text>
</comment>
<keyword evidence="3 6" id="KW-0689">Ribosomal protein</keyword>
<dbReference type="NCBIfam" id="TIGR03953">
    <property type="entry name" value="rplD_bact"/>
    <property type="match status" value="1"/>
</dbReference>
<dbReference type="HAMAP" id="MF_01328_B">
    <property type="entry name" value="Ribosomal_uL4_B"/>
    <property type="match status" value="1"/>
</dbReference>
<gene>
    <name evidence="6" type="primary">rplD</name>
    <name evidence="8" type="ORF">ELD05_04655</name>
</gene>
<evidence type="ECO:0000256" key="2">
    <source>
        <dbReference type="ARBA" id="ARBA00011838"/>
    </source>
</evidence>
<feature type="region of interest" description="Disordered" evidence="7">
    <location>
        <begin position="58"/>
        <end position="77"/>
    </location>
</feature>
<dbReference type="EMBL" id="CP034791">
    <property type="protein sequence ID" value="AZT89999.1"/>
    <property type="molecule type" value="Genomic_DNA"/>
</dbReference>
<keyword evidence="6" id="KW-0694">RNA-binding</keyword>
<dbReference type="GO" id="GO:0019843">
    <property type="term" value="F:rRNA binding"/>
    <property type="evidence" value="ECO:0007669"/>
    <property type="project" value="UniProtKB-UniRule"/>
</dbReference>
<keyword evidence="6" id="KW-0699">rRNA-binding</keyword>
<feature type="compositionally biased region" description="Basic residues" evidence="7">
    <location>
        <begin position="60"/>
        <end position="71"/>
    </location>
</feature>
<evidence type="ECO:0000313" key="9">
    <source>
        <dbReference type="Proteomes" id="UP000282930"/>
    </source>
</evidence>
<dbReference type="RefSeq" id="WP_039764290.1">
    <property type="nucleotide sequence ID" value="NZ_CP034791.1"/>
</dbReference>
<sequence length="208" mass="23736">MPKVPVYNIEGQQIGEIELNDSIFNVPINTHVLHQAVVAHLANRRQGTFAAKTRAEVRGGGRKPWRQKGTGRARQGSIRAPTWRKGGVVFAKKPRDFSIDLPKKVRRLALKCALSSKVKENNLIVLDKWDMNQYRTKEVIRVLKNLGLENEKALIVIPERNEYLQKSTKNIPEVKTLQVGNLNVFDILKYDKFIILQDAVKKVEEVYA</sequence>
<dbReference type="InterPro" id="IPR013005">
    <property type="entry name" value="Ribosomal_uL4-like"/>
</dbReference>
<evidence type="ECO:0000256" key="3">
    <source>
        <dbReference type="ARBA" id="ARBA00022980"/>
    </source>
</evidence>
<evidence type="ECO:0000256" key="4">
    <source>
        <dbReference type="ARBA" id="ARBA00023274"/>
    </source>
</evidence>
<dbReference type="PANTHER" id="PTHR10746:SF6">
    <property type="entry name" value="LARGE RIBOSOMAL SUBUNIT PROTEIN UL4M"/>
    <property type="match status" value="1"/>
</dbReference>
<evidence type="ECO:0000256" key="1">
    <source>
        <dbReference type="ARBA" id="ARBA00010528"/>
    </source>
</evidence>
<comment type="function">
    <text evidence="6">Forms part of the polypeptide exit tunnel.</text>
</comment>
<dbReference type="GO" id="GO:1990904">
    <property type="term" value="C:ribonucleoprotein complex"/>
    <property type="evidence" value="ECO:0007669"/>
    <property type="project" value="UniProtKB-KW"/>
</dbReference>
<dbReference type="GO" id="GO:0006412">
    <property type="term" value="P:translation"/>
    <property type="evidence" value="ECO:0007669"/>
    <property type="project" value="UniProtKB-UniRule"/>
</dbReference>
<reference evidence="8 9" key="1">
    <citation type="submission" date="2018-12" db="EMBL/GenBank/DDBJ databases">
        <title>Genome sequence from the cellulolytic species, Caldicellulosiruptor changbaiensis.</title>
        <authorList>
            <person name="Blumer-Schuette S.E."/>
            <person name="Mendoza C."/>
        </authorList>
    </citation>
    <scope>NUCLEOTIDE SEQUENCE [LARGE SCALE GENOMIC DNA]</scope>
    <source>
        <strain evidence="8 9">CBS-Z</strain>
    </source>
</reference>
<evidence type="ECO:0000256" key="6">
    <source>
        <dbReference type="HAMAP-Rule" id="MF_01328"/>
    </source>
</evidence>
<evidence type="ECO:0000256" key="5">
    <source>
        <dbReference type="ARBA" id="ARBA00035244"/>
    </source>
</evidence>